<gene>
    <name evidence="1" type="ORF">N0A02_33240</name>
</gene>
<keyword evidence="2" id="KW-1185">Reference proteome</keyword>
<accession>A0ABV1LYE4</accession>
<comment type="caution">
    <text evidence="1">The sequence shown here is derived from an EMBL/GenBank/DDBJ whole genome shotgun (WGS) entry which is preliminary data.</text>
</comment>
<dbReference type="RefSeq" id="WP_349545927.1">
    <property type="nucleotide sequence ID" value="NZ_JAOALG010000003.1"/>
</dbReference>
<reference evidence="1 2" key="1">
    <citation type="journal article" date="2024" name="Chem. Sci.">
        <title>Discovery of a lagriamide polyketide by integrated genome mining, isotopic labeling, and untargeted metabolomics.</title>
        <authorList>
            <person name="Fergusson C.H."/>
            <person name="Saulog J."/>
            <person name="Paulo B.S."/>
            <person name="Wilson D.M."/>
            <person name="Liu D.Y."/>
            <person name="Morehouse N.J."/>
            <person name="Waterworth S."/>
            <person name="Barkei J."/>
            <person name="Gray C.A."/>
            <person name="Kwan J.C."/>
            <person name="Eustaquio A.S."/>
            <person name="Linington R.G."/>
        </authorList>
    </citation>
    <scope>NUCLEOTIDE SEQUENCE [LARGE SCALE GENOMIC DNA]</scope>
    <source>
        <strain evidence="1 2">RL17-338-BIF-B</strain>
    </source>
</reference>
<dbReference type="Proteomes" id="UP001469089">
    <property type="component" value="Unassembled WGS sequence"/>
</dbReference>
<sequence>MARAVLLDGATYREAGLGQGGTPSSAKHAVITLLRYWSWSHAVQPHNLFARTTA</sequence>
<evidence type="ECO:0000313" key="1">
    <source>
        <dbReference type="EMBL" id="MEQ5844328.1"/>
    </source>
</evidence>
<protein>
    <submittedName>
        <fullName evidence="1">Uncharacterized protein</fullName>
    </submittedName>
</protein>
<organism evidence="1 2">
    <name type="scientific">Paraburkholderia acidicola</name>
    <dbReference type="NCBI Taxonomy" id="1912599"/>
    <lineage>
        <taxon>Bacteria</taxon>
        <taxon>Pseudomonadati</taxon>
        <taxon>Pseudomonadota</taxon>
        <taxon>Betaproteobacteria</taxon>
        <taxon>Burkholderiales</taxon>
        <taxon>Burkholderiaceae</taxon>
        <taxon>Paraburkholderia</taxon>
    </lineage>
</organism>
<dbReference type="EMBL" id="JAOALG010000003">
    <property type="protein sequence ID" value="MEQ5844328.1"/>
    <property type="molecule type" value="Genomic_DNA"/>
</dbReference>
<evidence type="ECO:0000313" key="2">
    <source>
        <dbReference type="Proteomes" id="UP001469089"/>
    </source>
</evidence>
<proteinExistence type="predicted"/>
<name>A0ABV1LYE4_9BURK</name>
<keyword evidence="1" id="KW-0614">Plasmid</keyword>
<geneLocation type="plasmid" evidence="1">
    <name>pl1</name>
</geneLocation>